<accession>A0AAN8I2M2</accession>
<gene>
    <name evidence="10" type="primary">FCY21</name>
    <name evidence="10" type="ORF">OHC33_007598</name>
</gene>
<evidence type="ECO:0000256" key="3">
    <source>
        <dbReference type="ARBA" id="ARBA00022448"/>
    </source>
</evidence>
<dbReference type="PIRSF" id="PIRSF002744">
    <property type="entry name" value="Pur-cyt_permease"/>
    <property type="match status" value="1"/>
</dbReference>
<keyword evidence="3 8" id="KW-0813">Transport</keyword>
<feature type="transmembrane region" description="Helical" evidence="9">
    <location>
        <begin position="190"/>
        <end position="210"/>
    </location>
</feature>
<proteinExistence type="inferred from homology"/>
<name>A0AAN8I2M2_9EURO</name>
<feature type="transmembrane region" description="Helical" evidence="9">
    <location>
        <begin position="84"/>
        <end position="107"/>
    </location>
</feature>
<evidence type="ECO:0000256" key="1">
    <source>
        <dbReference type="ARBA" id="ARBA00004141"/>
    </source>
</evidence>
<keyword evidence="6 9" id="KW-1133">Transmembrane helix</keyword>
<dbReference type="EMBL" id="JAKLMC020000020">
    <property type="protein sequence ID" value="KAK5951542.1"/>
    <property type="molecule type" value="Genomic_DNA"/>
</dbReference>
<protein>
    <submittedName>
        <fullName evidence="10">Purine-cytosine permease fcy21</fullName>
    </submittedName>
</protein>
<feature type="transmembrane region" description="Helical" evidence="9">
    <location>
        <begin position="457"/>
        <end position="480"/>
    </location>
</feature>
<dbReference type="GO" id="GO:0022857">
    <property type="term" value="F:transmembrane transporter activity"/>
    <property type="evidence" value="ECO:0007669"/>
    <property type="project" value="InterPro"/>
</dbReference>
<dbReference type="CDD" id="cd11484">
    <property type="entry name" value="SLC-NCS1sbd_CobB-like"/>
    <property type="match status" value="1"/>
</dbReference>
<evidence type="ECO:0000256" key="4">
    <source>
        <dbReference type="ARBA" id="ARBA00022553"/>
    </source>
</evidence>
<evidence type="ECO:0000313" key="10">
    <source>
        <dbReference type="EMBL" id="KAK5951542.1"/>
    </source>
</evidence>
<keyword evidence="11" id="KW-1185">Reference proteome</keyword>
<feature type="transmembrane region" description="Helical" evidence="9">
    <location>
        <begin position="495"/>
        <end position="514"/>
    </location>
</feature>
<dbReference type="GO" id="GO:0015851">
    <property type="term" value="P:nucleobase transport"/>
    <property type="evidence" value="ECO:0007669"/>
    <property type="project" value="UniProtKB-ARBA"/>
</dbReference>
<sequence length="521" mass="57153">MADIEKTAYEKHDFHDISDSPPYRHGTILPPDDSGAVHGESFTAGNSFYAKFQRLAARFRVELRGIERVPTDERTDKHVWKVGTMWCAANMVVSSLAIGVLAVPVFYLGFVDALLTIFFINCLGAMPVAFFSTFGPRFGLRQMVLSRFWFGYYGVKLIALFNCLACLGWSSVNVIVGSQLLHAVNPAMPGWAGIIVIAAGTFIITCFGYKVVHYYEMISWVPCLIIFLIILGVFAHTGDFSNLPMGRGEVEAGSILSFAASVFGFATGWTSYASDYTCYQPVNTSRTKIFIWVYGALILTLTFTEALGLAIATATVNNPAYAAAYADNAIGGLLAEVLIPHLGTFGKFCLVIVALSIIGNNCPNIYSISFSVQILTHYAQYIPRFVWTFVATLIYCAIAIPGYSHFESVLENFMLVIAYWLAIYEAISLPEHFIFRGGFSGYAPETYDQPAKLPPSFAALFAFCCGIAGAVVGMAQVWWLGPIGGLIGGEFGGDVGFELAFGFAFVSYCCARYFEKRYFGR</sequence>
<dbReference type="PANTHER" id="PTHR31806:SF1">
    <property type="entry name" value="PURINE-CYTOSINE PERMEASE FCY2-RELATED"/>
    <property type="match status" value="1"/>
</dbReference>
<evidence type="ECO:0000256" key="9">
    <source>
        <dbReference type="SAM" id="Phobius"/>
    </source>
</evidence>
<dbReference type="Proteomes" id="UP001316803">
    <property type="component" value="Unassembled WGS sequence"/>
</dbReference>
<evidence type="ECO:0000256" key="6">
    <source>
        <dbReference type="ARBA" id="ARBA00022989"/>
    </source>
</evidence>
<reference evidence="10 11" key="1">
    <citation type="submission" date="2022-12" db="EMBL/GenBank/DDBJ databases">
        <title>Genomic features and morphological characterization of a novel Knufia sp. strain isolated from spacecraft assembly facility.</title>
        <authorList>
            <person name="Teixeira M."/>
            <person name="Chander A.M."/>
            <person name="Stajich J.E."/>
            <person name="Venkateswaran K."/>
        </authorList>
    </citation>
    <scope>NUCLEOTIDE SEQUENCE [LARGE SCALE GENOMIC DNA]</scope>
    <source>
        <strain evidence="10 11">FJI-L2-BK-P2</strain>
    </source>
</reference>
<dbReference type="GO" id="GO:0000329">
    <property type="term" value="C:fungal-type vacuole membrane"/>
    <property type="evidence" value="ECO:0007669"/>
    <property type="project" value="TreeGrafter"/>
</dbReference>
<dbReference type="Pfam" id="PF02133">
    <property type="entry name" value="Transp_cyt_pur"/>
    <property type="match status" value="1"/>
</dbReference>
<evidence type="ECO:0000313" key="11">
    <source>
        <dbReference type="Proteomes" id="UP001316803"/>
    </source>
</evidence>
<dbReference type="FunFam" id="1.10.4160.10:FF:000002">
    <property type="entry name" value="Purine-cytosine permease fcyB"/>
    <property type="match status" value="1"/>
</dbReference>
<organism evidence="10 11">
    <name type="scientific">Knufia fluminis</name>
    <dbReference type="NCBI Taxonomy" id="191047"/>
    <lineage>
        <taxon>Eukaryota</taxon>
        <taxon>Fungi</taxon>
        <taxon>Dikarya</taxon>
        <taxon>Ascomycota</taxon>
        <taxon>Pezizomycotina</taxon>
        <taxon>Eurotiomycetes</taxon>
        <taxon>Chaetothyriomycetidae</taxon>
        <taxon>Chaetothyriales</taxon>
        <taxon>Trichomeriaceae</taxon>
        <taxon>Knufia</taxon>
    </lineage>
</organism>
<feature type="transmembrane region" description="Helical" evidence="9">
    <location>
        <begin position="255"/>
        <end position="277"/>
    </location>
</feature>
<comment type="caution">
    <text evidence="10">The sequence shown here is derived from an EMBL/GenBank/DDBJ whole genome shotgun (WGS) entry which is preliminary data.</text>
</comment>
<dbReference type="InterPro" id="IPR001248">
    <property type="entry name" value="Pur-cyt_permease"/>
</dbReference>
<dbReference type="Gene3D" id="1.10.4160.10">
    <property type="entry name" value="Hydantoin permease"/>
    <property type="match status" value="1"/>
</dbReference>
<feature type="transmembrane region" description="Helical" evidence="9">
    <location>
        <begin position="338"/>
        <end position="360"/>
    </location>
</feature>
<evidence type="ECO:0000256" key="8">
    <source>
        <dbReference type="PIRNR" id="PIRNR002744"/>
    </source>
</evidence>
<keyword evidence="4" id="KW-0597">Phosphoprotein</keyword>
<dbReference type="GO" id="GO:0005886">
    <property type="term" value="C:plasma membrane"/>
    <property type="evidence" value="ECO:0007669"/>
    <property type="project" value="TreeGrafter"/>
</dbReference>
<dbReference type="AlphaFoldDB" id="A0AAN8I2M2"/>
<keyword evidence="7 8" id="KW-0472">Membrane</keyword>
<evidence type="ECO:0000256" key="2">
    <source>
        <dbReference type="ARBA" id="ARBA00008974"/>
    </source>
</evidence>
<comment type="subcellular location">
    <subcellularLocation>
        <location evidence="1">Membrane</location>
        <topology evidence="1">Multi-pass membrane protein</topology>
    </subcellularLocation>
</comment>
<feature type="transmembrane region" description="Helical" evidence="9">
    <location>
        <begin position="148"/>
        <end position="170"/>
    </location>
</feature>
<comment type="similarity">
    <text evidence="2 8">Belongs to the purine-cytosine permease (2.A.39) family.</text>
</comment>
<feature type="transmembrane region" description="Helical" evidence="9">
    <location>
        <begin position="409"/>
        <end position="427"/>
    </location>
</feature>
<dbReference type="InterPro" id="IPR026030">
    <property type="entry name" value="Pur-cyt_permease_Fcy2/21/22"/>
</dbReference>
<feature type="transmembrane region" description="Helical" evidence="9">
    <location>
        <begin position="381"/>
        <end position="403"/>
    </location>
</feature>
<keyword evidence="5 9" id="KW-0812">Transmembrane</keyword>
<feature type="transmembrane region" description="Helical" evidence="9">
    <location>
        <begin position="217"/>
        <end position="235"/>
    </location>
</feature>
<dbReference type="PANTHER" id="PTHR31806">
    <property type="entry name" value="PURINE-CYTOSINE PERMEASE FCY2-RELATED"/>
    <property type="match status" value="1"/>
</dbReference>
<evidence type="ECO:0000256" key="5">
    <source>
        <dbReference type="ARBA" id="ARBA00022692"/>
    </source>
</evidence>
<evidence type="ECO:0000256" key="7">
    <source>
        <dbReference type="ARBA" id="ARBA00023136"/>
    </source>
</evidence>
<feature type="transmembrane region" description="Helical" evidence="9">
    <location>
        <begin position="289"/>
        <end position="312"/>
    </location>
</feature>
<feature type="transmembrane region" description="Helical" evidence="9">
    <location>
        <begin position="113"/>
        <end position="136"/>
    </location>
</feature>